<evidence type="ECO:0000313" key="1">
    <source>
        <dbReference type="EMBL" id="RSU12229.1"/>
    </source>
</evidence>
<dbReference type="EMBL" id="NGKA01000008">
    <property type="protein sequence ID" value="RSU12229.1"/>
    <property type="molecule type" value="Genomic_DNA"/>
</dbReference>
<dbReference type="AlphaFoldDB" id="A0A430AVZ8"/>
<protein>
    <submittedName>
        <fullName evidence="1">Uncharacterized protein</fullName>
    </submittedName>
</protein>
<sequence length="112" mass="13020">MVDFNQLMKEYNVGSVEKVEDSGYFSSLAFQKLLDQEDIEIAARRAALFDQKDLLARRFNGIGNLLQNPISSNQDMDNFNLVYSELVGDLEEWKNRVVRLVEDSKRTLNHKY</sequence>
<evidence type="ECO:0000313" key="2">
    <source>
        <dbReference type="Proteomes" id="UP000287605"/>
    </source>
</evidence>
<accession>A0A430AVZ8</accession>
<reference evidence="1 2" key="1">
    <citation type="submission" date="2017-05" db="EMBL/GenBank/DDBJ databases">
        <title>Vagococcus spp. assemblies.</title>
        <authorList>
            <person name="Gulvik C.A."/>
        </authorList>
    </citation>
    <scope>NUCLEOTIDE SEQUENCE [LARGE SCALE GENOMIC DNA]</scope>
    <source>
        <strain evidence="1 2">CCUG 51432</strain>
    </source>
</reference>
<dbReference type="RefSeq" id="WP_126808630.1">
    <property type="nucleotide sequence ID" value="NZ_NGKA01000008.1"/>
</dbReference>
<organism evidence="1 2">
    <name type="scientific">Vagococcus elongatus</name>
    <dbReference type="NCBI Taxonomy" id="180344"/>
    <lineage>
        <taxon>Bacteria</taxon>
        <taxon>Bacillati</taxon>
        <taxon>Bacillota</taxon>
        <taxon>Bacilli</taxon>
        <taxon>Lactobacillales</taxon>
        <taxon>Enterococcaceae</taxon>
        <taxon>Vagococcus</taxon>
    </lineage>
</organism>
<name>A0A430AVZ8_9ENTE</name>
<comment type="caution">
    <text evidence="1">The sequence shown here is derived from an EMBL/GenBank/DDBJ whole genome shotgun (WGS) entry which is preliminary data.</text>
</comment>
<dbReference type="Proteomes" id="UP000287605">
    <property type="component" value="Unassembled WGS sequence"/>
</dbReference>
<keyword evidence="2" id="KW-1185">Reference proteome</keyword>
<proteinExistence type="predicted"/>
<gene>
    <name evidence="1" type="ORF">CBF29_06420</name>
</gene>